<proteinExistence type="predicted"/>
<evidence type="ECO:0000256" key="1">
    <source>
        <dbReference type="SAM" id="MobiDB-lite"/>
    </source>
</evidence>
<evidence type="ECO:0000313" key="2">
    <source>
        <dbReference type="EMBL" id="OWP06434.1"/>
    </source>
</evidence>
<protein>
    <submittedName>
        <fullName evidence="2">Uncharacterized protein</fullName>
    </submittedName>
</protein>
<feature type="region of interest" description="Disordered" evidence="1">
    <location>
        <begin position="22"/>
        <end position="122"/>
    </location>
</feature>
<dbReference type="InParanoid" id="A0A218ZFA6"/>
<sequence length="446" mass="49999">MDTLFRLKDTFVQFLSPAAKRRRTIGPGTSSGSKDHEYLVPNSEPRGSKAQAAALDHINQKYLSTPQPRNPRKRARVEEEDEIVISPSDSVSQKSIQLDESEDSSLSSPLASGESGLAEEESEFIGEYRGLVGEDGEDIDFAQEDGDEEMVDDENDYTDDEELDEFELAAREACAADQKVEEYLARQAELASKRENIEKVKATGEWHPDAVFLYERLVLRSFEPLIPADWNYDFPTLPGILFTRDDELTFINSNCLPGSRAVKALQALISLGVRTRDKLVVGKSPEKMIQKEIQNYIKWSEIDGGFFKRRFIPVHTIVCARSTQTAGSIGTAITSQMRFLGERHREQLAIPGGRLNELGEMEMFSRNPPLLYGLIISQTKVILTTCVSDNPDAEVKHIDVIDFTNKDMDVWNGFAIAFIIIAARNYIMSTKDELELDSTPESDVDA</sequence>
<dbReference type="Proteomes" id="UP000242519">
    <property type="component" value="Unassembled WGS sequence"/>
</dbReference>
<feature type="compositionally biased region" description="Polar residues" evidence="1">
    <location>
        <begin position="87"/>
        <end position="96"/>
    </location>
</feature>
<feature type="compositionally biased region" description="Low complexity" evidence="1">
    <location>
        <begin position="104"/>
        <end position="116"/>
    </location>
</feature>
<evidence type="ECO:0000313" key="3">
    <source>
        <dbReference type="Proteomes" id="UP000242519"/>
    </source>
</evidence>
<reference evidence="2 3" key="1">
    <citation type="submission" date="2017-04" db="EMBL/GenBank/DDBJ databases">
        <title>Draft genome sequence of Marssonina coronaria NL1: causal agent of apple blotch.</title>
        <authorList>
            <person name="Cheng Q."/>
        </authorList>
    </citation>
    <scope>NUCLEOTIDE SEQUENCE [LARGE SCALE GENOMIC DNA]</scope>
    <source>
        <strain evidence="2 3">NL1</strain>
    </source>
</reference>
<dbReference type="AlphaFoldDB" id="A0A218ZFA6"/>
<dbReference type="OrthoDB" id="5286775at2759"/>
<organism evidence="2 3">
    <name type="scientific">Diplocarpon coronariae</name>
    <dbReference type="NCBI Taxonomy" id="2795749"/>
    <lineage>
        <taxon>Eukaryota</taxon>
        <taxon>Fungi</taxon>
        <taxon>Dikarya</taxon>
        <taxon>Ascomycota</taxon>
        <taxon>Pezizomycotina</taxon>
        <taxon>Leotiomycetes</taxon>
        <taxon>Helotiales</taxon>
        <taxon>Drepanopezizaceae</taxon>
        <taxon>Diplocarpon</taxon>
    </lineage>
</organism>
<comment type="caution">
    <text evidence="2">The sequence shown here is derived from an EMBL/GenBank/DDBJ whole genome shotgun (WGS) entry which is preliminary data.</text>
</comment>
<accession>A0A218ZFA6</accession>
<dbReference type="EMBL" id="MZNU01000046">
    <property type="protein sequence ID" value="OWP06434.1"/>
    <property type="molecule type" value="Genomic_DNA"/>
</dbReference>
<name>A0A218ZFA6_9HELO</name>
<gene>
    <name evidence="2" type="ORF">B2J93_9207</name>
</gene>
<keyword evidence="3" id="KW-1185">Reference proteome</keyword>
<dbReference type="STRING" id="503106.A0A218ZFA6"/>